<dbReference type="Proteomes" id="UP001177670">
    <property type="component" value="Unassembled WGS sequence"/>
</dbReference>
<feature type="compositionally biased region" description="Basic and acidic residues" evidence="1">
    <location>
        <begin position="27"/>
        <end position="42"/>
    </location>
</feature>
<gene>
    <name evidence="2" type="ORF">K0M31_013986</name>
</gene>
<feature type="region of interest" description="Disordered" evidence="1">
    <location>
        <begin position="17"/>
        <end position="63"/>
    </location>
</feature>
<organism evidence="2 3">
    <name type="scientific">Melipona bicolor</name>
    <dbReference type="NCBI Taxonomy" id="60889"/>
    <lineage>
        <taxon>Eukaryota</taxon>
        <taxon>Metazoa</taxon>
        <taxon>Ecdysozoa</taxon>
        <taxon>Arthropoda</taxon>
        <taxon>Hexapoda</taxon>
        <taxon>Insecta</taxon>
        <taxon>Pterygota</taxon>
        <taxon>Neoptera</taxon>
        <taxon>Endopterygota</taxon>
        <taxon>Hymenoptera</taxon>
        <taxon>Apocrita</taxon>
        <taxon>Aculeata</taxon>
        <taxon>Apoidea</taxon>
        <taxon>Anthophila</taxon>
        <taxon>Apidae</taxon>
        <taxon>Melipona</taxon>
    </lineage>
</organism>
<reference evidence="2" key="1">
    <citation type="submission" date="2021-10" db="EMBL/GenBank/DDBJ databases">
        <title>Melipona bicolor Genome sequencing and assembly.</title>
        <authorList>
            <person name="Araujo N.S."/>
            <person name="Arias M.C."/>
        </authorList>
    </citation>
    <scope>NUCLEOTIDE SEQUENCE</scope>
    <source>
        <strain evidence="2">USP_2M_L1-L4_2017</strain>
        <tissue evidence="2">Whole body</tissue>
    </source>
</reference>
<evidence type="ECO:0000313" key="3">
    <source>
        <dbReference type="Proteomes" id="UP001177670"/>
    </source>
</evidence>
<dbReference type="EMBL" id="JAHYIQ010000004">
    <property type="protein sequence ID" value="KAK1132601.1"/>
    <property type="molecule type" value="Genomic_DNA"/>
</dbReference>
<protein>
    <submittedName>
        <fullName evidence="2">Uncharacterized protein</fullName>
    </submittedName>
</protein>
<feature type="compositionally biased region" description="Gly residues" evidence="1">
    <location>
        <begin position="54"/>
        <end position="63"/>
    </location>
</feature>
<keyword evidence="3" id="KW-1185">Reference proteome</keyword>
<name>A0AA40KTV1_9HYME</name>
<comment type="caution">
    <text evidence="2">The sequence shown here is derived from an EMBL/GenBank/DDBJ whole genome shotgun (WGS) entry which is preliminary data.</text>
</comment>
<dbReference type="AlphaFoldDB" id="A0AA40KTV1"/>
<evidence type="ECO:0000313" key="2">
    <source>
        <dbReference type="EMBL" id="KAK1132601.1"/>
    </source>
</evidence>
<evidence type="ECO:0000256" key="1">
    <source>
        <dbReference type="SAM" id="MobiDB-lite"/>
    </source>
</evidence>
<accession>A0AA40KTV1</accession>
<proteinExistence type="predicted"/>
<sequence length="121" mass="13462">MAHQILGNGSVSRLVLSASPRLQEAQQPDRDIVHRDDSHEARFSPLVNGKDGRGGGSRRGGSGELVIKEGELACVYSRADRGYDSRRDMLLQCRRDIFGRSGDNIENNVETNVKISHREFI</sequence>